<evidence type="ECO:0000256" key="1">
    <source>
        <dbReference type="SAM" id="MobiDB-lite"/>
    </source>
</evidence>
<reference evidence="2 4" key="1">
    <citation type="submission" date="2020-05" db="EMBL/GenBank/DDBJ databases">
        <title>Characterization of novel class B3 metallo-beta-lactamase from novel Pseudomonas species.</title>
        <authorList>
            <person name="Yamada K."/>
            <person name="Aoki K."/>
            <person name="Ishii Y."/>
        </authorList>
    </citation>
    <scope>NUCLEOTIDE SEQUENCE [LARGE SCALE GENOMIC DNA]</scope>
    <source>
        <strain evidence="2 4">TUM18999</strain>
        <strain evidence="3 5">TUM20286</strain>
    </source>
</reference>
<dbReference type="RefSeq" id="WP_173179762.1">
    <property type="nucleotide sequence ID" value="NZ_AP023189.1"/>
</dbReference>
<dbReference type="AlphaFoldDB" id="A0A6J4E4T2"/>
<dbReference type="EMBL" id="BQKM01000003">
    <property type="protein sequence ID" value="GJN52380.1"/>
    <property type="molecule type" value="Genomic_DNA"/>
</dbReference>
<dbReference type="Proteomes" id="UP001054892">
    <property type="component" value="Unassembled WGS sequence"/>
</dbReference>
<name>A0A6J4E4T2_9PSED</name>
<dbReference type="InterPro" id="IPR003615">
    <property type="entry name" value="HNH_nuc"/>
</dbReference>
<accession>A0A6J4E4T2</accession>
<evidence type="ECO:0000313" key="4">
    <source>
        <dbReference type="Proteomes" id="UP000509383"/>
    </source>
</evidence>
<keyword evidence="5" id="KW-1185">Reference proteome</keyword>
<protein>
    <submittedName>
        <fullName evidence="2">Uncharacterized protein</fullName>
    </submittedName>
</protein>
<evidence type="ECO:0000313" key="5">
    <source>
        <dbReference type="Proteomes" id="UP001054892"/>
    </source>
</evidence>
<evidence type="ECO:0000313" key="2">
    <source>
        <dbReference type="EMBL" id="BCG24266.1"/>
    </source>
</evidence>
<dbReference type="CDD" id="cd00085">
    <property type="entry name" value="HNHc"/>
    <property type="match status" value="1"/>
</dbReference>
<dbReference type="KEGG" id="ptw:TUM18999_24570"/>
<organism evidence="2 4">
    <name type="scientific">Pseudomonas tohonis</name>
    <dbReference type="NCBI Taxonomy" id="2725477"/>
    <lineage>
        <taxon>Bacteria</taxon>
        <taxon>Pseudomonadati</taxon>
        <taxon>Pseudomonadota</taxon>
        <taxon>Gammaproteobacteria</taxon>
        <taxon>Pseudomonadales</taxon>
        <taxon>Pseudomonadaceae</taxon>
        <taxon>Pseudomonas</taxon>
    </lineage>
</organism>
<dbReference type="EMBL" id="AP023189">
    <property type="protein sequence ID" value="BCG24266.1"/>
    <property type="molecule type" value="Genomic_DNA"/>
</dbReference>
<gene>
    <name evidence="2" type="ORF">TUM18999_24570</name>
    <name evidence="3" type="ORF">TUM20286_21320</name>
</gene>
<feature type="region of interest" description="Disordered" evidence="1">
    <location>
        <begin position="120"/>
        <end position="153"/>
    </location>
</feature>
<dbReference type="Gene3D" id="1.10.30.50">
    <property type="match status" value="1"/>
</dbReference>
<dbReference type="Proteomes" id="UP000509383">
    <property type="component" value="Chromosome"/>
</dbReference>
<proteinExistence type="predicted"/>
<sequence length="153" mass="17102">MPDYYDEDGNKHTLLDWPGTSYKAQVINNAYRTGNFFVESVRGQQLVFFRCAWCGYPVSSSGVEGDHVVNQQMGRAPKRKSLGKHDIDYREVRGLFEDAEGWQNDDGSAWNLVLSCSECNGGSRNRKRRATRSTYRGDRDNQGPQGGSGIGVA</sequence>
<evidence type="ECO:0000313" key="3">
    <source>
        <dbReference type="EMBL" id="GJN52380.1"/>
    </source>
</evidence>
<feature type="compositionally biased region" description="Gly residues" evidence="1">
    <location>
        <begin position="144"/>
        <end position="153"/>
    </location>
</feature>